<keyword evidence="1" id="KW-1133">Transmembrane helix</keyword>
<evidence type="ECO:0000256" key="1">
    <source>
        <dbReference type="SAM" id="Phobius"/>
    </source>
</evidence>
<dbReference type="OrthoDB" id="5296638at2"/>
<evidence type="ECO:0000313" key="2">
    <source>
        <dbReference type="EMBL" id="RRC97318.1"/>
    </source>
</evidence>
<dbReference type="AlphaFoldDB" id="A0A3P1SJJ2"/>
<dbReference type="Pfam" id="PF16732">
    <property type="entry name" value="ComP_DUS"/>
    <property type="match status" value="1"/>
</dbReference>
<dbReference type="Gene3D" id="3.30.700.10">
    <property type="entry name" value="Glycoprotein, Type 4 Pilin"/>
    <property type="match status" value="1"/>
</dbReference>
<dbReference type="InterPro" id="IPR031982">
    <property type="entry name" value="PilE-like"/>
</dbReference>
<protein>
    <submittedName>
        <fullName evidence="2">Type IV pilin protein</fullName>
    </submittedName>
</protein>
<comment type="caution">
    <text evidence="2">The sequence shown here is derived from an EMBL/GenBank/DDBJ whole genome shotgun (WGS) entry which is preliminary data.</text>
</comment>
<feature type="transmembrane region" description="Helical" evidence="1">
    <location>
        <begin position="12"/>
        <end position="30"/>
    </location>
</feature>
<accession>A0A3P1SJJ2</accession>
<dbReference type="NCBIfam" id="TIGR02532">
    <property type="entry name" value="IV_pilin_GFxxxE"/>
    <property type="match status" value="1"/>
</dbReference>
<dbReference type="Proteomes" id="UP000267535">
    <property type="component" value="Unassembled WGS sequence"/>
</dbReference>
<keyword evidence="3" id="KW-1185">Reference proteome</keyword>
<dbReference type="Pfam" id="PF07963">
    <property type="entry name" value="N_methyl"/>
    <property type="match status" value="1"/>
</dbReference>
<evidence type="ECO:0000313" key="3">
    <source>
        <dbReference type="Proteomes" id="UP000267535"/>
    </source>
</evidence>
<dbReference type="RefSeq" id="WP_124927488.1">
    <property type="nucleotide sequence ID" value="NZ_BMOH01000009.1"/>
</dbReference>
<keyword evidence="1" id="KW-0812">Transmembrane</keyword>
<dbReference type="EMBL" id="RQXV01000012">
    <property type="protein sequence ID" value="RRC97318.1"/>
    <property type="molecule type" value="Genomic_DNA"/>
</dbReference>
<keyword evidence="1" id="KW-0472">Membrane</keyword>
<reference evidence="2 3" key="1">
    <citation type="submission" date="2018-11" db="EMBL/GenBank/DDBJ databases">
        <title>The draft genome sequence of Amphritea balenae JAMM 1525T.</title>
        <authorList>
            <person name="Fang Z."/>
            <person name="Zhang Y."/>
            <person name="Han X."/>
        </authorList>
    </citation>
    <scope>NUCLEOTIDE SEQUENCE [LARGE SCALE GENOMIC DNA]</scope>
    <source>
        <strain evidence="2 3">JAMM 1525</strain>
    </source>
</reference>
<sequence length="138" mass="14538">MNNEKGFSLLELMIAVAIVGIIAGVAYPSYLSMLQDSRRADGQAALMDLAARQERFFYDQRTYAASIAGLSAPAQSPEGFYNLSIVSGAGCTLPNCFVGVAAATGAQAGDLNLLIDSRGNRKLDADADSIPDAGEEDW</sequence>
<dbReference type="InterPro" id="IPR012902">
    <property type="entry name" value="N_methyl_site"/>
</dbReference>
<dbReference type="GO" id="GO:0043683">
    <property type="term" value="P:type IV pilus assembly"/>
    <property type="evidence" value="ECO:0007669"/>
    <property type="project" value="InterPro"/>
</dbReference>
<dbReference type="SUPFAM" id="SSF54523">
    <property type="entry name" value="Pili subunits"/>
    <property type="match status" value="1"/>
</dbReference>
<name>A0A3P1SJJ2_9GAMM</name>
<proteinExistence type="predicted"/>
<dbReference type="InterPro" id="IPR045584">
    <property type="entry name" value="Pilin-like"/>
</dbReference>
<gene>
    <name evidence="2" type="ORF">EHS89_17570</name>
</gene>
<dbReference type="PROSITE" id="PS00409">
    <property type="entry name" value="PROKAR_NTER_METHYL"/>
    <property type="match status" value="1"/>
</dbReference>
<organism evidence="2 3">
    <name type="scientific">Amphritea balenae</name>
    <dbReference type="NCBI Taxonomy" id="452629"/>
    <lineage>
        <taxon>Bacteria</taxon>
        <taxon>Pseudomonadati</taxon>
        <taxon>Pseudomonadota</taxon>
        <taxon>Gammaproteobacteria</taxon>
        <taxon>Oceanospirillales</taxon>
        <taxon>Oceanospirillaceae</taxon>
        <taxon>Amphritea</taxon>
    </lineage>
</organism>